<dbReference type="InterPro" id="IPR020806">
    <property type="entry name" value="PKS_PP-bd"/>
</dbReference>
<feature type="region of interest" description="C-terminal hotdog fold" evidence="5">
    <location>
        <begin position="232"/>
        <end position="369"/>
    </location>
</feature>
<evidence type="ECO:0000256" key="4">
    <source>
        <dbReference type="ARBA" id="ARBA00022737"/>
    </source>
</evidence>
<dbReference type="Gene3D" id="1.10.1200.10">
    <property type="entry name" value="ACP-like"/>
    <property type="match status" value="1"/>
</dbReference>
<evidence type="ECO:0000259" key="8">
    <source>
        <dbReference type="PROSITE" id="PS52019"/>
    </source>
</evidence>
<dbReference type="InterPro" id="IPR049552">
    <property type="entry name" value="PKS_DH_N"/>
</dbReference>
<dbReference type="Gene3D" id="3.40.50.720">
    <property type="entry name" value="NAD(P)-binding Rossmann-like Domain"/>
    <property type="match status" value="1"/>
</dbReference>
<keyword evidence="2" id="KW-0597">Phosphoprotein</keyword>
<dbReference type="GO" id="GO:0006633">
    <property type="term" value="P:fatty acid biosynthetic process"/>
    <property type="evidence" value="ECO:0007669"/>
    <property type="project" value="TreeGrafter"/>
</dbReference>
<feature type="non-terminal residue" evidence="9">
    <location>
        <position position="1"/>
    </location>
</feature>
<dbReference type="InterPro" id="IPR049900">
    <property type="entry name" value="PKS_mFAS_DH"/>
</dbReference>
<dbReference type="Pfam" id="PF22953">
    <property type="entry name" value="SpnB_Rossmann"/>
    <property type="match status" value="1"/>
</dbReference>
<dbReference type="SMART" id="SM00823">
    <property type="entry name" value="PKS_PP"/>
    <property type="match status" value="1"/>
</dbReference>
<keyword evidence="4" id="KW-0677">Repeat</keyword>
<feature type="active site" description="Proton donor; for dehydratase activity" evidence="5">
    <location>
        <position position="292"/>
    </location>
</feature>
<dbReference type="Gene3D" id="3.10.129.110">
    <property type="entry name" value="Polyketide synthase dehydratase"/>
    <property type="match status" value="1"/>
</dbReference>
<dbReference type="AlphaFoldDB" id="A0A4R2Q5T7"/>
<dbReference type="RefSeq" id="WP_132880888.1">
    <property type="nucleotide sequence ID" value="NZ_SLXQ01000024.1"/>
</dbReference>
<dbReference type="InterPro" id="IPR001227">
    <property type="entry name" value="Ac_transferase_dom_sf"/>
</dbReference>
<dbReference type="InterPro" id="IPR057326">
    <property type="entry name" value="KR_dom"/>
</dbReference>
<feature type="region of interest" description="Disordered" evidence="6">
    <location>
        <begin position="204"/>
        <end position="225"/>
    </location>
</feature>
<dbReference type="InterPro" id="IPR036736">
    <property type="entry name" value="ACP-like_sf"/>
</dbReference>
<dbReference type="Gene3D" id="3.30.70.3290">
    <property type="match status" value="1"/>
</dbReference>
<keyword evidence="1" id="KW-0596">Phosphopantetheine</keyword>
<name>A0A4R2Q5T7_9PSEU</name>
<dbReference type="InterPro" id="IPR055123">
    <property type="entry name" value="SpnB-like_Rossmann"/>
</dbReference>
<dbReference type="Pfam" id="PF08659">
    <property type="entry name" value="KR"/>
    <property type="match status" value="1"/>
</dbReference>
<dbReference type="InterPro" id="IPR049551">
    <property type="entry name" value="PKS_DH_C"/>
</dbReference>
<dbReference type="InterPro" id="IPR020807">
    <property type="entry name" value="PKS_DH"/>
</dbReference>
<dbReference type="Pfam" id="PF00550">
    <property type="entry name" value="PP-binding"/>
    <property type="match status" value="1"/>
</dbReference>
<feature type="active site" description="Proton acceptor; for dehydratase activity" evidence="5">
    <location>
        <position position="131"/>
    </location>
</feature>
<evidence type="ECO:0000256" key="1">
    <source>
        <dbReference type="ARBA" id="ARBA00022450"/>
    </source>
</evidence>
<keyword evidence="3" id="KW-0808">Transferase</keyword>
<keyword evidence="10" id="KW-1185">Reference proteome</keyword>
<evidence type="ECO:0000313" key="9">
    <source>
        <dbReference type="EMBL" id="TCP42035.1"/>
    </source>
</evidence>
<dbReference type="InterPro" id="IPR042104">
    <property type="entry name" value="PKS_dehydratase_sf"/>
</dbReference>
<dbReference type="Proteomes" id="UP000294911">
    <property type="component" value="Unassembled WGS sequence"/>
</dbReference>
<proteinExistence type="predicted"/>
<feature type="region of interest" description="N-terminal hotdog fold" evidence="5">
    <location>
        <begin position="99"/>
        <end position="223"/>
    </location>
</feature>
<dbReference type="SMART" id="SM01294">
    <property type="entry name" value="PKS_PP_betabranch"/>
    <property type="match status" value="1"/>
</dbReference>
<dbReference type="SMART" id="SM00822">
    <property type="entry name" value="PKS_KR"/>
    <property type="match status" value="1"/>
</dbReference>
<dbReference type="Pfam" id="PF14765">
    <property type="entry name" value="PS-DH"/>
    <property type="match status" value="1"/>
</dbReference>
<dbReference type="Pfam" id="PF21089">
    <property type="entry name" value="PKS_DH_N"/>
    <property type="match status" value="1"/>
</dbReference>
<dbReference type="EMBL" id="SLXQ01000024">
    <property type="protein sequence ID" value="TCP42035.1"/>
    <property type="molecule type" value="Genomic_DNA"/>
</dbReference>
<organism evidence="9 10">
    <name type="scientific">Tamaricihabitans halophyticus</name>
    <dbReference type="NCBI Taxonomy" id="1262583"/>
    <lineage>
        <taxon>Bacteria</taxon>
        <taxon>Bacillati</taxon>
        <taxon>Actinomycetota</taxon>
        <taxon>Actinomycetes</taxon>
        <taxon>Pseudonocardiales</taxon>
        <taxon>Pseudonocardiaceae</taxon>
        <taxon>Tamaricihabitans</taxon>
    </lineage>
</organism>
<dbReference type="GO" id="GO:0031177">
    <property type="term" value="F:phosphopantetheine binding"/>
    <property type="evidence" value="ECO:0007669"/>
    <property type="project" value="InterPro"/>
</dbReference>
<dbReference type="PANTHER" id="PTHR43775">
    <property type="entry name" value="FATTY ACID SYNTHASE"/>
    <property type="match status" value="1"/>
</dbReference>
<dbReference type="PROSITE" id="PS50075">
    <property type="entry name" value="CARRIER"/>
    <property type="match status" value="1"/>
</dbReference>
<dbReference type="SUPFAM" id="SSF47336">
    <property type="entry name" value="ACP-like"/>
    <property type="match status" value="1"/>
</dbReference>
<evidence type="ECO:0000256" key="5">
    <source>
        <dbReference type="PROSITE-ProRule" id="PRU01363"/>
    </source>
</evidence>
<evidence type="ECO:0000256" key="2">
    <source>
        <dbReference type="ARBA" id="ARBA00022553"/>
    </source>
</evidence>
<dbReference type="PROSITE" id="PS00012">
    <property type="entry name" value="PHOSPHOPANTETHEINE"/>
    <property type="match status" value="1"/>
</dbReference>
<feature type="domain" description="PKS/mFAS DH" evidence="8">
    <location>
        <begin position="99"/>
        <end position="369"/>
    </location>
</feature>
<dbReference type="SMART" id="SM00826">
    <property type="entry name" value="PKS_DH"/>
    <property type="match status" value="1"/>
</dbReference>
<dbReference type="FunFam" id="1.10.1200.10:FF:000007">
    <property type="entry name" value="Probable polyketide synthase pks17"/>
    <property type="match status" value="1"/>
</dbReference>
<dbReference type="PROSITE" id="PS52019">
    <property type="entry name" value="PKS_MFAS_DH"/>
    <property type="match status" value="1"/>
</dbReference>
<dbReference type="InterPro" id="IPR013968">
    <property type="entry name" value="PKS_KR"/>
</dbReference>
<dbReference type="OrthoDB" id="9778690at2"/>
<comment type="caution">
    <text evidence="9">The sequence shown here is derived from an EMBL/GenBank/DDBJ whole genome shotgun (WGS) entry which is preliminary data.</text>
</comment>
<dbReference type="GO" id="GO:0004312">
    <property type="term" value="F:fatty acid synthase activity"/>
    <property type="evidence" value="ECO:0007669"/>
    <property type="project" value="TreeGrafter"/>
</dbReference>
<sequence length="994" mass="104660">IAASDADRFLEIGPDGTLSALVDGIPTLRKDQDEETALLTALARLHVTGTTVDWQPLFAGTGAQRADIPTYAFDQQWYWPSSTGPARDVRSAGLGATGHPLLGTAVPLAGGTEIVFSTRVSRISHPWLGDHVIGGQALVPGAALLDLAIRAGDEIGYDHIEHLTLAAPLVIPERGGVHIQVRIGAPDESDLRPITVHSRDEAAGDLPWSTNATGNVANRVGPERPVERPVTAEPIPVDHAYEGLAEVGFGYGPTFRALRGAWKTGDDVFAEVALPERVTDASRFGLHPVLLDAGLHAVMLAGNENGAGGAELPFEWRGVTLHATGVETATIRLSRGPDGLAIDVVDDSGAPILTVDTLAVRPAELAETPSEPGHDELFTVDWTPIDATGEPTPVSLLGADPFDLNGHWQAAGLANEPLSELTEAADAATVVVQLGNHPDVITAGHRAATRAMELVQNWLNQNRSGQLVFITRGVLAGADVGSAAAWGLVRTAQTEHPGRFRLLDIGLDIESAETAQLIGRALATDEPELAATATGISVPRLARLANPSQQDGTNTQPQWDPDGTVVITGGTGGLGALLADHLARNHAVRHLLLLSRRGPAAAGDMVERLAAHGATATVAACDVTDRGALAEALASVPREHPVTAIVHTAGVLDDGVVESLTPDRLASVLAPKLDATWHLHELTADHDLTAFIVFSSAAGTFGGAGQANYAAANTSIDALIAHRRAAGLPGISMAWGPWDQQAGMTGGLTEAESRRLARSGMPPVTPSMGLALFDAAVTADAAHQLPIRLDLATLRRQEAVPPLLRGLIRTPRRAAAGNTPDPAALGNRLAELGSTERIDLLLDLVRREAAAVLGHPGTVEIEPARQFRDLGFDSLTAVELRNRLGAVTGLPLPATMVFDYPTPSELVEHLAGELTPEDQAPEATLLACMDALERAFGAVTVDDQLHRHVTGRLEVLRTRWVAGSDTEQHAAHDDLDNVSDDEMFAYLDHELDMS</sequence>
<dbReference type="InterPro" id="IPR009081">
    <property type="entry name" value="PP-bd_ACP"/>
</dbReference>
<dbReference type="Gene3D" id="3.40.366.10">
    <property type="entry name" value="Malonyl-Coenzyme A Acyl Carrier Protein, domain 2"/>
    <property type="match status" value="1"/>
</dbReference>
<dbReference type="SUPFAM" id="SSF51735">
    <property type="entry name" value="NAD(P)-binding Rossmann-fold domains"/>
    <property type="match status" value="2"/>
</dbReference>
<dbReference type="InterPro" id="IPR036291">
    <property type="entry name" value="NAD(P)-bd_dom_sf"/>
</dbReference>
<dbReference type="CDD" id="cd08956">
    <property type="entry name" value="KR_3_FAS_SDR_x"/>
    <property type="match status" value="1"/>
</dbReference>
<dbReference type="InterPro" id="IPR050091">
    <property type="entry name" value="PKS_NRPS_Biosynth_Enz"/>
</dbReference>
<evidence type="ECO:0000256" key="3">
    <source>
        <dbReference type="ARBA" id="ARBA00022679"/>
    </source>
</evidence>
<dbReference type="InterPro" id="IPR006162">
    <property type="entry name" value="Ppantetheine_attach_site"/>
</dbReference>
<feature type="domain" description="Carrier" evidence="7">
    <location>
        <begin position="839"/>
        <end position="914"/>
    </location>
</feature>
<evidence type="ECO:0000313" key="10">
    <source>
        <dbReference type="Proteomes" id="UP000294911"/>
    </source>
</evidence>
<evidence type="ECO:0000256" key="6">
    <source>
        <dbReference type="SAM" id="MobiDB-lite"/>
    </source>
</evidence>
<accession>A0A4R2Q5T7</accession>
<gene>
    <name evidence="9" type="ORF">EV191_1241</name>
</gene>
<dbReference type="PANTHER" id="PTHR43775:SF51">
    <property type="entry name" value="INACTIVE PHENOLPHTHIOCEROL SYNTHESIS POLYKETIDE SYNTHASE TYPE I PKS1-RELATED"/>
    <property type="match status" value="1"/>
</dbReference>
<evidence type="ECO:0000259" key="7">
    <source>
        <dbReference type="PROSITE" id="PS50075"/>
    </source>
</evidence>
<reference evidence="9 10" key="1">
    <citation type="submission" date="2019-03" db="EMBL/GenBank/DDBJ databases">
        <title>Genomic Encyclopedia of Type Strains, Phase IV (KMG-IV): sequencing the most valuable type-strain genomes for metagenomic binning, comparative biology and taxonomic classification.</title>
        <authorList>
            <person name="Goeker M."/>
        </authorList>
    </citation>
    <scope>NUCLEOTIDE SEQUENCE [LARGE SCALE GENOMIC DNA]</scope>
    <source>
        <strain evidence="9 10">DSM 45765</strain>
    </source>
</reference>
<protein>
    <submittedName>
        <fullName evidence="9">Phosphopantetheine binding protein</fullName>
    </submittedName>
</protein>